<evidence type="ECO:0000259" key="16">
    <source>
        <dbReference type="Pfam" id="PF00593"/>
    </source>
</evidence>
<keyword evidence="11" id="KW-0675">Receptor</keyword>
<evidence type="ECO:0000256" key="5">
    <source>
        <dbReference type="ARBA" id="ARBA00022692"/>
    </source>
</evidence>
<evidence type="ECO:0000256" key="12">
    <source>
        <dbReference type="ARBA" id="ARBA00023237"/>
    </source>
</evidence>
<evidence type="ECO:0000313" key="19">
    <source>
        <dbReference type="Proteomes" id="UP000033070"/>
    </source>
</evidence>
<accession>A0A2Z6GBF3</accession>
<keyword evidence="6 15" id="KW-0732">Signal</keyword>
<dbReference type="InterPro" id="IPR036942">
    <property type="entry name" value="Beta-barrel_TonB_sf"/>
</dbReference>
<evidence type="ECO:0000256" key="2">
    <source>
        <dbReference type="ARBA" id="ARBA00009810"/>
    </source>
</evidence>
<dbReference type="KEGG" id="fam:OYT1_ch1296"/>
<reference evidence="18 19" key="1">
    <citation type="submission" date="2018-06" db="EMBL/GenBank/DDBJ databases">
        <title>OYT1 Genome Sequencing.</title>
        <authorList>
            <person name="Kato S."/>
            <person name="Itoh T."/>
            <person name="Ohkuma M."/>
        </authorList>
    </citation>
    <scope>NUCLEOTIDE SEQUENCE [LARGE SCALE GENOMIC DNA]</scope>
    <source>
        <strain evidence="18 19">OYT1</strain>
    </source>
</reference>
<dbReference type="AlphaFoldDB" id="A0A2Z6GBF3"/>
<dbReference type="GO" id="GO:0006811">
    <property type="term" value="P:monoatomic ion transport"/>
    <property type="evidence" value="ECO:0007669"/>
    <property type="project" value="UniProtKB-KW"/>
</dbReference>
<feature type="chain" id="PRO_5017351225" evidence="15">
    <location>
        <begin position="20"/>
        <end position="607"/>
    </location>
</feature>
<dbReference type="EMBL" id="AP018738">
    <property type="protein sequence ID" value="BBE50853.1"/>
    <property type="molecule type" value="Genomic_DNA"/>
</dbReference>
<evidence type="ECO:0000256" key="1">
    <source>
        <dbReference type="ARBA" id="ARBA00004571"/>
    </source>
</evidence>
<sequence>MQYKLSAAILCAATSHAFAENTLPEVLVTATRTEQSADATLASVTVITREQIDRLQAQSMQDVLRGVAGLTISNNGGAGKATSVFLRGSNADHVLVLVDGIKIGSATTGTASFQDIPVAQIERIEIVRGPRASLYGSEAIGGVIQIFTKKGGGALTPSASFTAGSYGTYNSSAGLSGGGEQGWFNAKVNQQNVRGFNACRGSLVAGCFVNEPDKDGYHTTSLGLNGGYHFDNGLVAEAQVLRANSKNQYDGSRFAGNQAEGVQQVVGGSLKFSPMQDWKMTLRAGSSQDNSTAFFNGLYNSRFNTQRDSLTWQNDVAVGDSHLLTAGADYQNDRVDSSTLYAKTTRNNQAVFGQYQGGFGAHSVQANARRDDNQQFGGHTTGGLSYGYALSDATRLTASYGTAFKAPTFNQLYYPGFGSATLRPELSRSAEVGLAGRGVLGKWSLNAYQTDITDLIGFDAFFNPVNINTARLTGVEGQLKAQLAEWDINTTLTLQDPRQTSGRNSGKLLNRRATEALRIEVAHDFGAIRVASSLYGEGRRYDDLANTAGKKLAGYGLLDIRAEYRFSPEWLLQGRLDNLLDKQYETAQFFNQARRGLYFTLNYQAKQ</sequence>
<proteinExistence type="inferred from homology"/>
<evidence type="ECO:0000256" key="3">
    <source>
        <dbReference type="ARBA" id="ARBA00022448"/>
    </source>
</evidence>
<dbReference type="GO" id="GO:0046930">
    <property type="term" value="C:pore complex"/>
    <property type="evidence" value="ECO:0007669"/>
    <property type="project" value="UniProtKB-KW"/>
</dbReference>
<protein>
    <submittedName>
        <fullName evidence="18">Vitamin B12 transporter BtuB</fullName>
    </submittedName>
</protein>
<evidence type="ECO:0000256" key="14">
    <source>
        <dbReference type="RuleBase" id="RU003357"/>
    </source>
</evidence>
<comment type="subcellular location">
    <subcellularLocation>
        <location evidence="1 13">Cell outer membrane</location>
        <topology evidence="1 13">Multi-pass membrane protein</topology>
    </subcellularLocation>
</comment>
<gene>
    <name evidence="18" type="ORF">OYT1_ch1296</name>
</gene>
<name>A0A2Z6GBF3_9PROT</name>
<feature type="signal peptide" evidence="15">
    <location>
        <begin position="1"/>
        <end position="19"/>
    </location>
</feature>
<keyword evidence="7" id="KW-0406">Ion transport</keyword>
<keyword evidence="19" id="KW-1185">Reference proteome</keyword>
<keyword evidence="12 13" id="KW-0998">Cell outer membrane</keyword>
<dbReference type="PANTHER" id="PTHR30069:SF53">
    <property type="entry name" value="COLICIN I RECEPTOR-RELATED"/>
    <property type="match status" value="1"/>
</dbReference>
<evidence type="ECO:0000256" key="9">
    <source>
        <dbReference type="ARBA" id="ARBA00023114"/>
    </source>
</evidence>
<dbReference type="InterPro" id="IPR010101">
    <property type="entry name" value="B12_transptr_BtuB"/>
</dbReference>
<keyword evidence="5 13" id="KW-0812">Transmembrane</keyword>
<dbReference type="CDD" id="cd01347">
    <property type="entry name" value="ligand_gated_channel"/>
    <property type="match status" value="1"/>
</dbReference>
<keyword evidence="4 13" id="KW-1134">Transmembrane beta strand</keyword>
<dbReference type="GO" id="GO:0015288">
    <property type="term" value="F:porin activity"/>
    <property type="evidence" value="ECO:0007669"/>
    <property type="project" value="UniProtKB-KW"/>
</dbReference>
<evidence type="ECO:0000256" key="7">
    <source>
        <dbReference type="ARBA" id="ARBA00023065"/>
    </source>
</evidence>
<dbReference type="NCBIfam" id="TIGR01779">
    <property type="entry name" value="TonB-B12"/>
    <property type="match status" value="1"/>
</dbReference>
<dbReference type="Proteomes" id="UP000033070">
    <property type="component" value="Chromosome"/>
</dbReference>
<dbReference type="InterPro" id="IPR037066">
    <property type="entry name" value="Plug_dom_sf"/>
</dbReference>
<dbReference type="InterPro" id="IPR012910">
    <property type="entry name" value="Plug_dom"/>
</dbReference>
<evidence type="ECO:0000256" key="11">
    <source>
        <dbReference type="ARBA" id="ARBA00023170"/>
    </source>
</evidence>
<evidence type="ECO:0000256" key="6">
    <source>
        <dbReference type="ARBA" id="ARBA00022729"/>
    </source>
</evidence>
<evidence type="ECO:0000256" key="13">
    <source>
        <dbReference type="PROSITE-ProRule" id="PRU01360"/>
    </source>
</evidence>
<comment type="similarity">
    <text evidence="2 13 14">Belongs to the TonB-dependent receptor family.</text>
</comment>
<dbReference type="Pfam" id="PF00593">
    <property type="entry name" value="TonB_dep_Rec_b-barrel"/>
    <property type="match status" value="1"/>
</dbReference>
<dbReference type="SUPFAM" id="SSF56935">
    <property type="entry name" value="Porins"/>
    <property type="match status" value="1"/>
</dbReference>
<dbReference type="PROSITE" id="PS52016">
    <property type="entry name" value="TONB_DEPENDENT_REC_3"/>
    <property type="match status" value="1"/>
</dbReference>
<dbReference type="Gene3D" id="2.170.130.10">
    <property type="entry name" value="TonB-dependent receptor, plug domain"/>
    <property type="match status" value="1"/>
</dbReference>
<evidence type="ECO:0000313" key="18">
    <source>
        <dbReference type="EMBL" id="BBE50853.1"/>
    </source>
</evidence>
<dbReference type="InterPro" id="IPR000531">
    <property type="entry name" value="Beta-barrel_TonB"/>
</dbReference>
<keyword evidence="3 13" id="KW-0813">Transport</keyword>
<evidence type="ECO:0000256" key="10">
    <source>
        <dbReference type="ARBA" id="ARBA00023136"/>
    </source>
</evidence>
<evidence type="ECO:0000256" key="8">
    <source>
        <dbReference type="ARBA" id="ARBA00023077"/>
    </source>
</evidence>
<dbReference type="GO" id="GO:0015420">
    <property type="term" value="F:ABC-type vitamin B12 transporter activity"/>
    <property type="evidence" value="ECO:0007669"/>
    <property type="project" value="InterPro"/>
</dbReference>
<keyword evidence="9" id="KW-0626">Porin</keyword>
<evidence type="ECO:0000256" key="4">
    <source>
        <dbReference type="ARBA" id="ARBA00022452"/>
    </source>
</evidence>
<evidence type="ECO:0000256" key="15">
    <source>
        <dbReference type="SAM" id="SignalP"/>
    </source>
</evidence>
<dbReference type="PANTHER" id="PTHR30069">
    <property type="entry name" value="TONB-DEPENDENT OUTER MEMBRANE RECEPTOR"/>
    <property type="match status" value="1"/>
</dbReference>
<dbReference type="GO" id="GO:0009279">
    <property type="term" value="C:cell outer membrane"/>
    <property type="evidence" value="ECO:0007669"/>
    <property type="project" value="UniProtKB-SubCell"/>
</dbReference>
<dbReference type="Gene3D" id="2.40.170.20">
    <property type="entry name" value="TonB-dependent receptor, beta-barrel domain"/>
    <property type="match status" value="1"/>
</dbReference>
<dbReference type="InterPro" id="IPR039426">
    <property type="entry name" value="TonB-dep_rcpt-like"/>
</dbReference>
<organism evidence="18 19">
    <name type="scientific">Ferriphaselus amnicola</name>
    <dbReference type="NCBI Taxonomy" id="1188319"/>
    <lineage>
        <taxon>Bacteria</taxon>
        <taxon>Pseudomonadati</taxon>
        <taxon>Pseudomonadota</taxon>
        <taxon>Betaproteobacteria</taxon>
        <taxon>Nitrosomonadales</taxon>
        <taxon>Gallionellaceae</taxon>
        <taxon>Ferriphaselus</taxon>
    </lineage>
</organism>
<feature type="domain" description="TonB-dependent receptor-like beta-barrel" evidence="16">
    <location>
        <begin position="210"/>
        <end position="579"/>
    </location>
</feature>
<keyword evidence="8 14" id="KW-0798">TonB box</keyword>
<dbReference type="Pfam" id="PF07715">
    <property type="entry name" value="Plug"/>
    <property type="match status" value="1"/>
</dbReference>
<dbReference type="RefSeq" id="WP_197714113.1">
    <property type="nucleotide sequence ID" value="NZ_AP018738.1"/>
</dbReference>
<feature type="domain" description="TonB-dependent receptor plug" evidence="17">
    <location>
        <begin position="39"/>
        <end position="143"/>
    </location>
</feature>
<evidence type="ECO:0000259" key="17">
    <source>
        <dbReference type="Pfam" id="PF07715"/>
    </source>
</evidence>
<dbReference type="STRING" id="1188319.OYT1_01956"/>
<keyword evidence="10 13" id="KW-0472">Membrane</keyword>